<keyword evidence="3" id="KW-1185">Reference proteome</keyword>
<comment type="caution">
    <text evidence="2">The sequence shown here is derived from an EMBL/GenBank/DDBJ whole genome shotgun (WGS) entry which is preliminary data.</text>
</comment>
<keyword evidence="1" id="KW-0472">Membrane</keyword>
<dbReference type="Proteomes" id="UP000237350">
    <property type="component" value="Unassembled WGS sequence"/>
</dbReference>
<evidence type="ECO:0000313" key="3">
    <source>
        <dbReference type="Proteomes" id="UP000237350"/>
    </source>
</evidence>
<gene>
    <name evidence="2" type="ORF">AU468_05260</name>
</gene>
<evidence type="ECO:0000256" key="1">
    <source>
        <dbReference type="SAM" id="Phobius"/>
    </source>
</evidence>
<protein>
    <submittedName>
        <fullName evidence="2">Uncharacterized protein</fullName>
    </submittedName>
</protein>
<name>A0A2S4JVQ4_9SPIO</name>
<organism evidence="2 3">
    <name type="scientific">Alkalispirochaeta sphaeroplastigenens</name>
    <dbReference type="NCBI Taxonomy" id="1187066"/>
    <lineage>
        <taxon>Bacteria</taxon>
        <taxon>Pseudomonadati</taxon>
        <taxon>Spirochaetota</taxon>
        <taxon>Spirochaetia</taxon>
        <taxon>Spirochaetales</taxon>
        <taxon>Spirochaetaceae</taxon>
        <taxon>Alkalispirochaeta</taxon>
    </lineage>
</organism>
<feature type="transmembrane region" description="Helical" evidence="1">
    <location>
        <begin position="53"/>
        <end position="69"/>
    </location>
</feature>
<reference evidence="3" key="1">
    <citation type="submission" date="2015-12" db="EMBL/GenBank/DDBJ databases">
        <authorList>
            <person name="Lodha T.D."/>
            <person name="Chintalapati S."/>
            <person name="Chintalapati V.R."/>
            <person name="Sravanthi T."/>
        </authorList>
    </citation>
    <scope>NUCLEOTIDE SEQUENCE [LARGE SCALE GENOMIC DNA]</scope>
    <source>
        <strain evidence="3">JC133</strain>
    </source>
</reference>
<evidence type="ECO:0000313" key="2">
    <source>
        <dbReference type="EMBL" id="POR03570.1"/>
    </source>
</evidence>
<dbReference type="EMBL" id="LPWH01000053">
    <property type="protein sequence ID" value="POR03570.1"/>
    <property type="molecule type" value="Genomic_DNA"/>
</dbReference>
<sequence>MQYRQAKIMTKADKNIPCQPGIIITKRRLLAGIALGKIIVVGTDGIRSNKLSFAYYVIAAWIYITYVKSKKNHTLQFDFQSV</sequence>
<proteinExistence type="predicted"/>
<keyword evidence="1" id="KW-0812">Transmembrane</keyword>
<accession>A0A2S4JVQ4</accession>
<dbReference type="AlphaFoldDB" id="A0A2S4JVQ4"/>
<feature type="transmembrane region" description="Helical" evidence="1">
    <location>
        <begin position="29"/>
        <end position="47"/>
    </location>
</feature>
<keyword evidence="1" id="KW-1133">Transmembrane helix</keyword>